<proteinExistence type="predicted"/>
<dbReference type="STRING" id="1479485.DA73_0231975"/>
<keyword evidence="1" id="KW-0472">Membrane</keyword>
<sequence>MKQNSQLIWEKSNYSFVTFVMVLAQDLGERGQGLGMRAWLKIVQFLFFLFSILISQPLL</sequence>
<name>A0A0C1R9U8_9CYAN</name>
<protein>
    <submittedName>
        <fullName evidence="2">Uncharacterized protein</fullName>
    </submittedName>
</protein>
<comment type="caution">
    <text evidence="2">The sequence shown here is derived from an EMBL/GenBank/DDBJ whole genome shotgun (WGS) entry which is preliminary data.</text>
</comment>
<evidence type="ECO:0000313" key="2">
    <source>
        <dbReference type="EMBL" id="KIE09070.1"/>
    </source>
</evidence>
<dbReference type="EMBL" id="JHEG02000058">
    <property type="protein sequence ID" value="KIE09070.1"/>
    <property type="molecule type" value="Genomic_DNA"/>
</dbReference>
<evidence type="ECO:0000256" key="1">
    <source>
        <dbReference type="SAM" id="Phobius"/>
    </source>
</evidence>
<keyword evidence="1" id="KW-0812">Transmembrane</keyword>
<feature type="transmembrane region" description="Helical" evidence="1">
    <location>
        <begin position="38"/>
        <end position="58"/>
    </location>
</feature>
<keyword evidence="1" id="KW-1133">Transmembrane helix</keyword>
<organism evidence="2">
    <name type="scientific">Tolypothrix bouteillei VB521301</name>
    <dbReference type="NCBI Taxonomy" id="1479485"/>
    <lineage>
        <taxon>Bacteria</taxon>
        <taxon>Bacillati</taxon>
        <taxon>Cyanobacteriota</taxon>
        <taxon>Cyanophyceae</taxon>
        <taxon>Nostocales</taxon>
        <taxon>Tolypothrichaceae</taxon>
        <taxon>Tolypothrix</taxon>
    </lineage>
</organism>
<dbReference type="AlphaFoldDB" id="A0A0C1R9U8"/>
<accession>A0A0C1R9U8</accession>
<gene>
    <name evidence="2" type="ORF">DA73_0231975</name>
</gene>
<reference evidence="2" key="1">
    <citation type="journal article" date="2015" name="Genome Announc.">
        <title>Draft Genome Sequence of Tolypothrix boutellei Strain VB521301.</title>
        <authorList>
            <person name="Chandrababunaidu M.M."/>
            <person name="Singh D."/>
            <person name="Sen D."/>
            <person name="Bhan S."/>
            <person name="Das S."/>
            <person name="Gupta A."/>
            <person name="Adhikary S.P."/>
            <person name="Tripathy S."/>
        </authorList>
    </citation>
    <scope>NUCLEOTIDE SEQUENCE</scope>
    <source>
        <strain evidence="2">VB521301</strain>
    </source>
</reference>